<dbReference type="OrthoDB" id="2902336at2"/>
<evidence type="ECO:0000256" key="1">
    <source>
        <dbReference type="ARBA" id="ARBA00023125"/>
    </source>
</evidence>
<proteinExistence type="predicted"/>
<dbReference type="InterPro" id="IPR001387">
    <property type="entry name" value="Cro/C1-type_HTH"/>
</dbReference>
<dbReference type="InterPro" id="IPR050807">
    <property type="entry name" value="TransReg_Diox_bact_type"/>
</dbReference>
<dbReference type="Proteomes" id="UP000193804">
    <property type="component" value="Unassembled WGS sequence"/>
</dbReference>
<dbReference type="GO" id="GO:0003700">
    <property type="term" value="F:DNA-binding transcription factor activity"/>
    <property type="evidence" value="ECO:0007669"/>
    <property type="project" value="TreeGrafter"/>
</dbReference>
<dbReference type="AlphaFoldDB" id="A0A1X7KNG4"/>
<dbReference type="RefSeq" id="WP_139828045.1">
    <property type="nucleotide sequence ID" value="NZ_FXAW01000006.1"/>
</dbReference>
<dbReference type="STRING" id="1028.SAMN05661096_02910"/>
<sequence length="97" mass="11161">MPFRLWLVFLQGISLLELMEDKEIITAYGKLLKEYRERLNLSQEALADLIDSHPTHISRLENGHKQPTLVTIFKLAAALDLKPEGYIKAISESLRKE</sequence>
<protein>
    <submittedName>
        <fullName evidence="3">Helix-turn-helix</fullName>
    </submittedName>
</protein>
<evidence type="ECO:0000313" key="3">
    <source>
        <dbReference type="EMBL" id="SMG42631.1"/>
    </source>
</evidence>
<dbReference type="GO" id="GO:0003677">
    <property type="term" value="F:DNA binding"/>
    <property type="evidence" value="ECO:0007669"/>
    <property type="project" value="UniProtKB-KW"/>
</dbReference>
<gene>
    <name evidence="3" type="ORF">SAMN05661096_02910</name>
</gene>
<dbReference type="SUPFAM" id="SSF47413">
    <property type="entry name" value="lambda repressor-like DNA-binding domains"/>
    <property type="match status" value="1"/>
</dbReference>
<keyword evidence="1" id="KW-0238">DNA-binding</keyword>
<name>A0A1X7KNG4_9BACT</name>
<evidence type="ECO:0000259" key="2">
    <source>
        <dbReference type="PROSITE" id="PS50943"/>
    </source>
</evidence>
<dbReference type="PROSITE" id="PS50943">
    <property type="entry name" value="HTH_CROC1"/>
    <property type="match status" value="1"/>
</dbReference>
<dbReference type="PANTHER" id="PTHR46797:SF1">
    <property type="entry name" value="METHYLPHOSPHONATE SYNTHASE"/>
    <property type="match status" value="1"/>
</dbReference>
<dbReference type="SMART" id="SM00530">
    <property type="entry name" value="HTH_XRE"/>
    <property type="match status" value="1"/>
</dbReference>
<dbReference type="InterPro" id="IPR010982">
    <property type="entry name" value="Lambda_DNA-bd_dom_sf"/>
</dbReference>
<dbReference type="Pfam" id="PF01381">
    <property type="entry name" value="HTH_3"/>
    <property type="match status" value="1"/>
</dbReference>
<evidence type="ECO:0000313" key="4">
    <source>
        <dbReference type="Proteomes" id="UP000193804"/>
    </source>
</evidence>
<keyword evidence="4" id="KW-1185">Reference proteome</keyword>
<reference evidence="4" key="1">
    <citation type="submission" date="2017-04" db="EMBL/GenBank/DDBJ databases">
        <authorList>
            <person name="Varghese N."/>
            <person name="Submissions S."/>
        </authorList>
    </citation>
    <scope>NUCLEOTIDE SEQUENCE [LARGE SCALE GENOMIC DNA]</scope>
    <source>
        <strain evidence="4">DSM 4125</strain>
    </source>
</reference>
<organism evidence="3 4">
    <name type="scientific">Marivirga sericea</name>
    <dbReference type="NCBI Taxonomy" id="1028"/>
    <lineage>
        <taxon>Bacteria</taxon>
        <taxon>Pseudomonadati</taxon>
        <taxon>Bacteroidota</taxon>
        <taxon>Cytophagia</taxon>
        <taxon>Cytophagales</taxon>
        <taxon>Marivirgaceae</taxon>
        <taxon>Marivirga</taxon>
    </lineage>
</organism>
<accession>A0A1X7KNG4</accession>
<dbReference type="EMBL" id="FXAW01000006">
    <property type="protein sequence ID" value="SMG42631.1"/>
    <property type="molecule type" value="Genomic_DNA"/>
</dbReference>
<dbReference type="GO" id="GO:0005829">
    <property type="term" value="C:cytosol"/>
    <property type="evidence" value="ECO:0007669"/>
    <property type="project" value="TreeGrafter"/>
</dbReference>
<dbReference type="CDD" id="cd00093">
    <property type="entry name" value="HTH_XRE"/>
    <property type="match status" value="1"/>
</dbReference>
<dbReference type="PANTHER" id="PTHR46797">
    <property type="entry name" value="HTH-TYPE TRANSCRIPTIONAL REGULATOR"/>
    <property type="match status" value="1"/>
</dbReference>
<dbReference type="Gene3D" id="1.10.260.40">
    <property type="entry name" value="lambda repressor-like DNA-binding domains"/>
    <property type="match status" value="1"/>
</dbReference>
<feature type="domain" description="HTH cro/C1-type" evidence="2">
    <location>
        <begin position="32"/>
        <end position="87"/>
    </location>
</feature>